<dbReference type="SUPFAM" id="SSF52374">
    <property type="entry name" value="Nucleotidylyl transferase"/>
    <property type="match status" value="1"/>
</dbReference>
<evidence type="ECO:0000313" key="3">
    <source>
        <dbReference type="Proteomes" id="UP000317257"/>
    </source>
</evidence>
<gene>
    <name evidence="2" type="ORF">ED733_003983</name>
</gene>
<sequence>MAKLIWDYVREACIQCNITGPDDSLEYTPAHTEGRPVIHADDSNRVLLFPGAFNPPHQGHVQLLKSVLSDVTRHLNIRGVIIFPQDDEQVREKTKHEPVDLDLTKSKRSALWRSAEEFPEKDAWVFEGSRSSLRNLQDQLQRNLKGEHINLTYLLLVGPDWLSTRAMRVYVETDTRVLCVVSEDLWGGHCLFSLGLFVPDDMWITSDRGRQSLVDFDVQLAISPVLFGAVLASVLAGYMSSELDADPSENIQCLHRTAARG</sequence>
<dbReference type="InterPro" id="IPR014729">
    <property type="entry name" value="Rossmann-like_a/b/a_fold"/>
</dbReference>
<organism evidence="2 3">
    <name type="scientific">Metarhizium rileyi (strain RCEF 4871)</name>
    <name type="common">Nomuraea rileyi</name>
    <dbReference type="NCBI Taxonomy" id="1649241"/>
    <lineage>
        <taxon>Eukaryota</taxon>
        <taxon>Fungi</taxon>
        <taxon>Dikarya</taxon>
        <taxon>Ascomycota</taxon>
        <taxon>Pezizomycotina</taxon>
        <taxon>Sordariomycetes</taxon>
        <taxon>Hypocreomycetidae</taxon>
        <taxon>Hypocreales</taxon>
        <taxon>Clavicipitaceae</taxon>
        <taxon>Metarhizium</taxon>
    </lineage>
</organism>
<dbReference type="AlphaFoldDB" id="A0A5C6G827"/>
<feature type="domain" description="Cytidyltransferase-like" evidence="1">
    <location>
        <begin position="48"/>
        <end position="120"/>
    </location>
</feature>
<dbReference type="EMBL" id="SBHS01000033">
    <property type="protein sequence ID" value="TWU72086.1"/>
    <property type="molecule type" value="Genomic_DNA"/>
</dbReference>
<reference evidence="3" key="1">
    <citation type="submission" date="2018-12" db="EMBL/GenBank/DDBJ databases">
        <title>The complete genome of Metarhizium rileyi, a key fungal pathogen of Lepidoptera.</title>
        <authorList>
            <person name="Binneck E."/>
            <person name="Lastra C.C.L."/>
            <person name="Sosa-Gomez D.R."/>
        </authorList>
    </citation>
    <scope>NUCLEOTIDE SEQUENCE [LARGE SCALE GENOMIC DNA]</scope>
    <source>
        <strain evidence="3">Cep018-CH2</strain>
    </source>
</reference>
<dbReference type="Proteomes" id="UP000317257">
    <property type="component" value="Unassembled WGS sequence"/>
</dbReference>
<comment type="caution">
    <text evidence="2">The sequence shown here is derived from an EMBL/GenBank/DDBJ whole genome shotgun (WGS) entry which is preliminary data.</text>
</comment>
<dbReference type="Pfam" id="PF01467">
    <property type="entry name" value="CTP_transf_like"/>
    <property type="match status" value="1"/>
</dbReference>
<dbReference type="InterPro" id="IPR004821">
    <property type="entry name" value="Cyt_trans-like"/>
</dbReference>
<dbReference type="Gene3D" id="3.40.50.620">
    <property type="entry name" value="HUPs"/>
    <property type="match status" value="1"/>
</dbReference>
<evidence type="ECO:0000313" key="2">
    <source>
        <dbReference type="EMBL" id="TWU72086.1"/>
    </source>
</evidence>
<proteinExistence type="predicted"/>
<dbReference type="GO" id="GO:0003824">
    <property type="term" value="F:catalytic activity"/>
    <property type="evidence" value="ECO:0007669"/>
    <property type="project" value="InterPro"/>
</dbReference>
<evidence type="ECO:0000259" key="1">
    <source>
        <dbReference type="Pfam" id="PF01467"/>
    </source>
</evidence>
<name>A0A5C6G827_METRR</name>
<accession>A0A5C6G827</accession>
<protein>
    <recommendedName>
        <fullName evidence="1">Cytidyltransferase-like domain-containing protein</fullName>
    </recommendedName>
</protein>